<feature type="region of interest" description="Disordered" evidence="1">
    <location>
        <begin position="77"/>
        <end position="110"/>
    </location>
</feature>
<keyword evidence="3" id="KW-1185">Reference proteome</keyword>
<comment type="caution">
    <text evidence="2">The sequence shown here is derived from an EMBL/GenBank/DDBJ whole genome shotgun (WGS) entry which is preliminary data.</text>
</comment>
<feature type="region of interest" description="Disordered" evidence="1">
    <location>
        <begin position="1"/>
        <end position="27"/>
    </location>
</feature>
<evidence type="ECO:0000256" key="1">
    <source>
        <dbReference type="SAM" id="MobiDB-lite"/>
    </source>
</evidence>
<sequence length="110" mass="12066">MGNNCKPQSLARRRFSGLPGPFGQGKHVDSFSVARVRPRTSKGITDLLLLNLVRLKAACPSKKICCRLESRSLSELTRQIAPPTKNGHAPPPTESRKSYQSVNPSGVRAW</sequence>
<dbReference type="EMBL" id="JACSEA010000026">
    <property type="protein sequence ID" value="KAF7378531.1"/>
    <property type="molecule type" value="Genomic_DNA"/>
</dbReference>
<protein>
    <submittedName>
        <fullName evidence="2">Uncharacterized protein</fullName>
    </submittedName>
</protein>
<name>A0A834IW83_VESVU</name>
<organism evidence="2 3">
    <name type="scientific">Vespula vulgaris</name>
    <name type="common">Yellow jacket</name>
    <name type="synonym">Wasp</name>
    <dbReference type="NCBI Taxonomy" id="7454"/>
    <lineage>
        <taxon>Eukaryota</taxon>
        <taxon>Metazoa</taxon>
        <taxon>Ecdysozoa</taxon>
        <taxon>Arthropoda</taxon>
        <taxon>Hexapoda</taxon>
        <taxon>Insecta</taxon>
        <taxon>Pterygota</taxon>
        <taxon>Neoptera</taxon>
        <taxon>Endopterygota</taxon>
        <taxon>Hymenoptera</taxon>
        <taxon>Apocrita</taxon>
        <taxon>Aculeata</taxon>
        <taxon>Vespoidea</taxon>
        <taxon>Vespidae</taxon>
        <taxon>Vespinae</taxon>
        <taxon>Vespula</taxon>
    </lineage>
</organism>
<dbReference type="AlphaFoldDB" id="A0A834IW83"/>
<reference evidence="2" key="1">
    <citation type="journal article" date="2020" name="G3 (Bethesda)">
        <title>High-Quality Assemblies for Three Invasive Social Wasps from the &lt;i&gt;Vespula&lt;/i&gt; Genus.</title>
        <authorList>
            <person name="Harrop T.W.R."/>
            <person name="Guhlin J."/>
            <person name="McLaughlin G.M."/>
            <person name="Permina E."/>
            <person name="Stockwell P."/>
            <person name="Gilligan J."/>
            <person name="Le Lec M.F."/>
            <person name="Gruber M.A.M."/>
            <person name="Quinn O."/>
            <person name="Lovegrove M."/>
            <person name="Duncan E.J."/>
            <person name="Remnant E.J."/>
            <person name="Van Eeckhoven J."/>
            <person name="Graham B."/>
            <person name="Knapp R.A."/>
            <person name="Langford K.W."/>
            <person name="Kronenberg Z."/>
            <person name="Press M.O."/>
            <person name="Eacker S.M."/>
            <person name="Wilson-Rankin E.E."/>
            <person name="Purcell J."/>
            <person name="Lester P.J."/>
            <person name="Dearden P.K."/>
        </authorList>
    </citation>
    <scope>NUCLEOTIDE SEQUENCE</scope>
    <source>
        <strain evidence="2">Marl-1</strain>
    </source>
</reference>
<accession>A0A834IW83</accession>
<gene>
    <name evidence="2" type="ORF">HZH66_015510</name>
</gene>
<evidence type="ECO:0000313" key="2">
    <source>
        <dbReference type="EMBL" id="KAF7378531.1"/>
    </source>
</evidence>
<proteinExistence type="predicted"/>
<evidence type="ECO:0000313" key="3">
    <source>
        <dbReference type="Proteomes" id="UP000614350"/>
    </source>
</evidence>
<dbReference type="Proteomes" id="UP000614350">
    <property type="component" value="Unassembled WGS sequence"/>
</dbReference>